<dbReference type="Proteomes" id="UP000626109">
    <property type="component" value="Unassembled WGS sequence"/>
</dbReference>
<comment type="caution">
    <text evidence="2">The sequence shown here is derived from an EMBL/GenBank/DDBJ whole genome shotgun (WGS) entry which is preliminary data.</text>
</comment>
<protein>
    <submittedName>
        <fullName evidence="2">Uncharacterized protein</fullName>
    </submittedName>
</protein>
<organism evidence="2 3">
    <name type="scientific">Polarella glacialis</name>
    <name type="common">Dinoflagellate</name>
    <dbReference type="NCBI Taxonomy" id="89957"/>
    <lineage>
        <taxon>Eukaryota</taxon>
        <taxon>Sar</taxon>
        <taxon>Alveolata</taxon>
        <taxon>Dinophyceae</taxon>
        <taxon>Suessiales</taxon>
        <taxon>Suessiaceae</taxon>
        <taxon>Polarella</taxon>
    </lineage>
</organism>
<evidence type="ECO:0000256" key="1">
    <source>
        <dbReference type="SAM" id="MobiDB-lite"/>
    </source>
</evidence>
<evidence type="ECO:0000313" key="3">
    <source>
        <dbReference type="Proteomes" id="UP000626109"/>
    </source>
</evidence>
<feature type="compositionally biased region" description="Low complexity" evidence="1">
    <location>
        <begin position="91"/>
        <end position="107"/>
    </location>
</feature>
<name>A0A813IT91_POLGL</name>
<feature type="region of interest" description="Disordered" evidence="1">
    <location>
        <begin position="508"/>
        <end position="534"/>
    </location>
</feature>
<evidence type="ECO:0000313" key="2">
    <source>
        <dbReference type="EMBL" id="CAE8660540.1"/>
    </source>
</evidence>
<accession>A0A813IT91</accession>
<feature type="region of interest" description="Disordered" evidence="1">
    <location>
        <begin position="330"/>
        <end position="380"/>
    </location>
</feature>
<reference evidence="2" key="1">
    <citation type="submission" date="2021-02" db="EMBL/GenBank/DDBJ databases">
        <authorList>
            <person name="Dougan E. K."/>
            <person name="Rhodes N."/>
            <person name="Thang M."/>
            <person name="Chan C."/>
        </authorList>
    </citation>
    <scope>NUCLEOTIDE SEQUENCE</scope>
</reference>
<feature type="region of interest" description="Disordered" evidence="1">
    <location>
        <begin position="83"/>
        <end position="124"/>
    </location>
</feature>
<dbReference type="EMBL" id="CAJNNW010017228">
    <property type="protein sequence ID" value="CAE8660540.1"/>
    <property type="molecule type" value="Genomic_DNA"/>
</dbReference>
<feature type="region of interest" description="Disordered" evidence="1">
    <location>
        <begin position="451"/>
        <end position="473"/>
    </location>
</feature>
<sequence>MASTSSHGPATHLEGTLEAVGVPAQQGFMFWRLPAPTLQDEEELCVAEPVTSPKVLLRAVKPAAESCGVHFWRVPLPTLELFSDEESEPRNNNNNDNNNKNDNNNNNQEIGLASPSARSAARNQPPVVIEEELGRKLLEAGTTPAEEDPAPAPQAPPKKRNMAAEIKEMLSRCQAERGEFEKNLKELQEVQSRLKVLTVKAGAQEATHRASATLVTSEAKLPELPGSGLLPPEAQFVVSTAQFVVSTAQFVVSTVCLGAGSAAPHGGLAERLALRAEIVRRGPLVRELLEGEDIDLVEAASRLMLNLHGTATGVPLGTRMRGPMAHVELMPPASDQDVGEANVQTAPSPSASASGLLRCSSGSSSGLPSPTSSPSSAEKSHRESWNWASAWCGVWEGEMCYARGGERHAALRLVLHSAAEPGSGDPGAWGSRQQAEEALRVEVEEACRISGGAAASSQGSPSQSGRSGANGRVPVRAGANAEYWHFFGFLADSDFDCASETVKYVDEQIRRRRQPSSPSHTGPVKSPHSDKVPTLVGAGWDEQNGLFTAEAQLPRMPAEASGKGASSSVAAVAAVPLRLLLRYEGSRSTYEFTAFLADGASCDGDRAFDSPDRVPALYGVWATAPSQHKHLFVLRRSGAAEKKIPPLPEASTSFD</sequence>
<feature type="compositionally biased region" description="Low complexity" evidence="1">
    <location>
        <begin position="451"/>
        <end position="469"/>
    </location>
</feature>
<gene>
    <name evidence="2" type="ORF">PGLA2088_LOCUS14178</name>
</gene>
<feature type="region of interest" description="Disordered" evidence="1">
    <location>
        <begin position="141"/>
        <end position="160"/>
    </location>
</feature>
<dbReference type="AlphaFoldDB" id="A0A813IT91"/>
<proteinExistence type="predicted"/>
<feature type="compositionally biased region" description="Low complexity" evidence="1">
    <location>
        <begin position="346"/>
        <end position="377"/>
    </location>
</feature>